<keyword evidence="3" id="KW-1185">Reference proteome</keyword>
<feature type="transmembrane region" description="Helical" evidence="1">
    <location>
        <begin position="38"/>
        <end position="57"/>
    </location>
</feature>
<gene>
    <name evidence="2" type="ORF">IHV25_08330</name>
</gene>
<keyword evidence="1" id="KW-0472">Membrane</keyword>
<keyword evidence="1" id="KW-0812">Transmembrane</keyword>
<organism evidence="2 3">
    <name type="scientific">Phaeovibrio sulfidiphilus</name>
    <dbReference type="NCBI Taxonomy" id="1220600"/>
    <lineage>
        <taxon>Bacteria</taxon>
        <taxon>Pseudomonadati</taxon>
        <taxon>Pseudomonadota</taxon>
        <taxon>Alphaproteobacteria</taxon>
        <taxon>Rhodospirillales</taxon>
        <taxon>Rhodospirillaceae</taxon>
        <taxon>Phaeovibrio</taxon>
    </lineage>
</organism>
<feature type="transmembrane region" description="Helical" evidence="1">
    <location>
        <begin position="6"/>
        <end position="26"/>
    </location>
</feature>
<protein>
    <recommendedName>
        <fullName evidence="4">Mpv17 / PMP22 family protein</fullName>
    </recommendedName>
</protein>
<evidence type="ECO:0000313" key="3">
    <source>
        <dbReference type="Proteomes" id="UP000631034"/>
    </source>
</evidence>
<name>A0A8J7CDD1_9PROT</name>
<comment type="caution">
    <text evidence="2">The sequence shown here is derived from an EMBL/GenBank/DDBJ whole genome shotgun (WGS) entry which is preliminary data.</text>
</comment>
<sequence>MGRADALVVGIVIAVITACALTPNFLDHFITISKEYPYLSSFVKFAVLCTFGEMIGLRITNGVYNRSGFGILPRALVWGFLGMGIKAAFVVYAGGVPAFLGSLGWTVTNPAELAFGSRLLMAFCISVTINLTFAPVFMTFHRVTDNHILATGGTIPGFFSRPIAVGKILQDTNWQSLWGFVFKKTIPLFWIPAHTVTFMLPPYFQAVFAAFLGVILGVFLAFAALKKSAA</sequence>
<feature type="transmembrane region" description="Helical" evidence="1">
    <location>
        <begin position="119"/>
        <end position="140"/>
    </location>
</feature>
<feature type="transmembrane region" description="Helical" evidence="1">
    <location>
        <begin position="77"/>
        <end position="107"/>
    </location>
</feature>
<dbReference type="EMBL" id="JACZHT010000006">
    <property type="protein sequence ID" value="MBE1237653.1"/>
    <property type="molecule type" value="Genomic_DNA"/>
</dbReference>
<accession>A0A8J7CDD1</accession>
<reference evidence="2" key="1">
    <citation type="submission" date="2020-10" db="EMBL/GenBank/DDBJ databases">
        <title>Genome sequence of the unusual species of purple photosynthetic bacteria, Phaeovibrio sulfidiphilus DSM 23193, type strain.</title>
        <authorList>
            <person name="Kyndt J.A."/>
            <person name="Meyer T.E."/>
        </authorList>
    </citation>
    <scope>NUCLEOTIDE SEQUENCE</scope>
    <source>
        <strain evidence="2">DSM 23193</strain>
    </source>
</reference>
<feature type="transmembrane region" description="Helical" evidence="1">
    <location>
        <begin position="203"/>
        <end position="225"/>
    </location>
</feature>
<evidence type="ECO:0008006" key="4">
    <source>
        <dbReference type="Google" id="ProtNLM"/>
    </source>
</evidence>
<dbReference type="Proteomes" id="UP000631034">
    <property type="component" value="Unassembled WGS sequence"/>
</dbReference>
<evidence type="ECO:0000256" key="1">
    <source>
        <dbReference type="SAM" id="Phobius"/>
    </source>
</evidence>
<dbReference type="PROSITE" id="PS51257">
    <property type="entry name" value="PROKAR_LIPOPROTEIN"/>
    <property type="match status" value="1"/>
</dbReference>
<dbReference type="AlphaFoldDB" id="A0A8J7CDD1"/>
<keyword evidence="1" id="KW-1133">Transmembrane helix</keyword>
<proteinExistence type="predicted"/>
<evidence type="ECO:0000313" key="2">
    <source>
        <dbReference type="EMBL" id="MBE1237653.1"/>
    </source>
</evidence>